<keyword evidence="5" id="KW-1185">Reference proteome</keyword>
<evidence type="ECO:0000256" key="3">
    <source>
        <dbReference type="ARBA" id="ARBA00022525"/>
    </source>
</evidence>
<protein>
    <recommendedName>
        <fullName evidence="6">Odorant-binding protein 85a</fullName>
    </recommendedName>
</protein>
<dbReference type="EMBL" id="LSRL02000138">
    <property type="protein sequence ID" value="TDG43697.1"/>
    <property type="molecule type" value="Genomic_DNA"/>
</dbReference>
<sequence>MRANATRLSARCCQLTRTSLDPGYVECREALKLPKKRRFSFAEMYTINMCLEECNYIGSGYIEVDPPYRLDMVRVRRNLEQILPQPQETSVPFMFNAYIKCEAYRAQHTARFALHLPEIEFIEEKCNPFALHVTICVRIHAMQKCPTEFYTNSSECRMAQDYFTRCVDDIESNVA</sequence>
<dbReference type="OMA" id="FIEEPCN"/>
<reference evidence="4 5" key="1">
    <citation type="journal article" date="2019" name="J. Hered.">
        <title>An Improved Genome Assembly for Drosophila navojoa, the Basal Species in the mojavensis Cluster.</title>
        <authorList>
            <person name="Vanderlinde T."/>
            <person name="Dupim E.G."/>
            <person name="Nazario-Yepiz N.O."/>
            <person name="Carvalho A.B."/>
        </authorList>
    </citation>
    <scope>NUCLEOTIDE SEQUENCE [LARGE SCALE GENOMIC DNA]</scope>
    <source>
        <strain evidence="4">Navoj_Jal97</strain>
        <tissue evidence="4">Whole organism</tissue>
    </source>
</reference>
<evidence type="ECO:0008006" key="6">
    <source>
        <dbReference type="Google" id="ProtNLM"/>
    </source>
</evidence>
<proteinExistence type="inferred from homology"/>
<dbReference type="InterPro" id="IPR052295">
    <property type="entry name" value="Odorant-binding_protein"/>
</dbReference>
<dbReference type="GO" id="GO:0005576">
    <property type="term" value="C:extracellular region"/>
    <property type="evidence" value="ECO:0007669"/>
    <property type="project" value="UniProtKB-SubCell"/>
</dbReference>
<gene>
    <name evidence="4" type="ORF">AWZ03_009861</name>
</gene>
<keyword evidence="3" id="KW-0964">Secreted</keyword>
<evidence type="ECO:0000256" key="1">
    <source>
        <dbReference type="ARBA" id="ARBA00004613"/>
    </source>
</evidence>
<dbReference type="PANTHER" id="PTHR21066">
    <property type="entry name" value="ODORANT-BINDING PROTEIN 59A-RELATED"/>
    <property type="match status" value="1"/>
</dbReference>
<comment type="caution">
    <text evidence="4">The sequence shown here is derived from an EMBL/GenBank/DDBJ whole genome shotgun (WGS) entry which is preliminary data.</text>
</comment>
<dbReference type="Proteomes" id="UP000295192">
    <property type="component" value="Unassembled WGS sequence"/>
</dbReference>
<dbReference type="OrthoDB" id="8054259at2759"/>
<evidence type="ECO:0000313" key="5">
    <source>
        <dbReference type="Proteomes" id="UP000295192"/>
    </source>
</evidence>
<evidence type="ECO:0000256" key="2">
    <source>
        <dbReference type="ARBA" id="ARBA00008098"/>
    </source>
</evidence>
<evidence type="ECO:0000313" key="4">
    <source>
        <dbReference type="EMBL" id="TDG43697.1"/>
    </source>
</evidence>
<organism evidence="4 5">
    <name type="scientific">Drosophila navojoa</name>
    <name type="common">Fruit fly</name>
    <dbReference type="NCBI Taxonomy" id="7232"/>
    <lineage>
        <taxon>Eukaryota</taxon>
        <taxon>Metazoa</taxon>
        <taxon>Ecdysozoa</taxon>
        <taxon>Arthropoda</taxon>
        <taxon>Hexapoda</taxon>
        <taxon>Insecta</taxon>
        <taxon>Pterygota</taxon>
        <taxon>Neoptera</taxon>
        <taxon>Endopterygota</taxon>
        <taxon>Diptera</taxon>
        <taxon>Brachycera</taxon>
        <taxon>Muscomorpha</taxon>
        <taxon>Ephydroidea</taxon>
        <taxon>Drosophilidae</taxon>
        <taxon>Drosophila</taxon>
    </lineage>
</organism>
<comment type="subcellular location">
    <subcellularLocation>
        <location evidence="1">Secreted</location>
    </subcellularLocation>
</comment>
<name>A0A484B493_DRONA</name>
<accession>A0A484B493</accession>
<dbReference type="PANTHER" id="PTHR21066:SF15">
    <property type="entry name" value="GH25962P-RELATED"/>
    <property type="match status" value="1"/>
</dbReference>
<dbReference type="AlphaFoldDB" id="A0A484B493"/>
<dbReference type="Gene3D" id="1.10.238.270">
    <property type="match status" value="1"/>
</dbReference>
<comment type="similarity">
    <text evidence="2">Belongs to the PBP/GOBP family.</text>
</comment>